<proteinExistence type="predicted"/>
<evidence type="ECO:0000313" key="3">
    <source>
        <dbReference type="Proteomes" id="UP000023152"/>
    </source>
</evidence>
<keyword evidence="3" id="KW-1185">Reference proteome</keyword>
<organism evidence="2 3">
    <name type="scientific">Reticulomyxa filosa</name>
    <dbReference type="NCBI Taxonomy" id="46433"/>
    <lineage>
        <taxon>Eukaryota</taxon>
        <taxon>Sar</taxon>
        <taxon>Rhizaria</taxon>
        <taxon>Retaria</taxon>
        <taxon>Foraminifera</taxon>
        <taxon>Monothalamids</taxon>
        <taxon>Reticulomyxidae</taxon>
        <taxon>Reticulomyxa</taxon>
    </lineage>
</organism>
<accession>X6NU68</accession>
<dbReference type="EMBL" id="ASPP01006047">
    <property type="protein sequence ID" value="ETO29468.1"/>
    <property type="molecule type" value="Genomic_DNA"/>
</dbReference>
<evidence type="ECO:0000256" key="1">
    <source>
        <dbReference type="SAM" id="MobiDB-lite"/>
    </source>
</evidence>
<protein>
    <submittedName>
        <fullName evidence="2">Uncharacterized protein</fullName>
    </submittedName>
</protein>
<feature type="region of interest" description="Disordered" evidence="1">
    <location>
        <begin position="51"/>
        <end position="80"/>
    </location>
</feature>
<evidence type="ECO:0000313" key="2">
    <source>
        <dbReference type="EMBL" id="ETO29468.1"/>
    </source>
</evidence>
<reference evidence="2 3" key="1">
    <citation type="journal article" date="2013" name="Curr. Biol.">
        <title>The Genome of the Foraminiferan Reticulomyxa filosa.</title>
        <authorList>
            <person name="Glockner G."/>
            <person name="Hulsmann N."/>
            <person name="Schleicher M."/>
            <person name="Noegel A.A."/>
            <person name="Eichinger L."/>
            <person name="Gallinger C."/>
            <person name="Pawlowski J."/>
            <person name="Sierra R."/>
            <person name="Euteneuer U."/>
            <person name="Pillet L."/>
            <person name="Moustafa A."/>
            <person name="Platzer M."/>
            <person name="Groth M."/>
            <person name="Szafranski K."/>
            <person name="Schliwa M."/>
        </authorList>
    </citation>
    <scope>NUCLEOTIDE SEQUENCE [LARGE SCALE GENOMIC DNA]</scope>
</reference>
<comment type="caution">
    <text evidence="2">The sequence shown here is derived from an EMBL/GenBank/DDBJ whole genome shotgun (WGS) entry which is preliminary data.</text>
</comment>
<sequence length="311" mass="35033">MTKHTLLMGGLRESNGRDDRAVDVAILPDEEMDGDATGLNSDIESVVNRATQGANADSKSSDTFGQNATNGNDTGNKKNRNAKELKKSNGVPGIWDWKHVANNMLEPVQIFLQNNALIWFLIGIPTAIASNKVVAVRALSAAVASATPMLLQRLVFVIFLGRRAIWEGNELRFIEEEKKKTCDHRKSNNFIFAKIDNHINIKEEKSKETITTDLTNWLELLDKSNALCCIGLVVNTGLNSKAERKKGKQSLCQVIFKITIGIQKFDFFYNDNNHLGNTFKKNRKKQAINTIESKIYHFHNFFFVIEQMNIF</sequence>
<feature type="compositionally biased region" description="Polar residues" evidence="1">
    <location>
        <begin position="51"/>
        <end position="74"/>
    </location>
</feature>
<dbReference type="Proteomes" id="UP000023152">
    <property type="component" value="Unassembled WGS sequence"/>
</dbReference>
<dbReference type="AlphaFoldDB" id="X6NU68"/>
<name>X6NU68_RETFI</name>
<gene>
    <name evidence="2" type="ORF">RFI_07653</name>
</gene>